<sequence length="91" mass="9722">MASSSPSQASPNPIGLWFCQISSGLQGRWSGGRAEPQQQGAKNGAGVMEARQARAPEAKKDEPTTARTTCRRDAMMSEATVYLLLDRLAPS</sequence>
<reference evidence="2" key="1">
    <citation type="submission" date="2020-07" db="EMBL/GenBank/DDBJ databases">
        <title>Genome sequence and genetic diversity analysis of an under-domesticated orphan crop, white fonio (Digitaria exilis).</title>
        <authorList>
            <person name="Bennetzen J.L."/>
            <person name="Chen S."/>
            <person name="Ma X."/>
            <person name="Wang X."/>
            <person name="Yssel A.E.J."/>
            <person name="Chaluvadi S.R."/>
            <person name="Johnson M."/>
            <person name="Gangashetty P."/>
            <person name="Hamidou F."/>
            <person name="Sanogo M.D."/>
            <person name="Zwaenepoel A."/>
            <person name="Wallace J."/>
            <person name="Van De Peer Y."/>
            <person name="Van Deynze A."/>
        </authorList>
    </citation>
    <scope>NUCLEOTIDE SEQUENCE</scope>
    <source>
        <tissue evidence="2">Leaves</tissue>
    </source>
</reference>
<dbReference type="OrthoDB" id="584181at2759"/>
<feature type="region of interest" description="Disordered" evidence="1">
    <location>
        <begin position="27"/>
        <end position="72"/>
    </location>
</feature>
<protein>
    <submittedName>
        <fullName evidence="2">Uncharacterized protein</fullName>
    </submittedName>
</protein>
<proteinExistence type="predicted"/>
<name>A0A835C4X0_9POAL</name>
<evidence type="ECO:0000256" key="1">
    <source>
        <dbReference type="SAM" id="MobiDB-lite"/>
    </source>
</evidence>
<comment type="caution">
    <text evidence="2">The sequence shown here is derived from an EMBL/GenBank/DDBJ whole genome shotgun (WGS) entry which is preliminary data.</text>
</comment>
<keyword evidence="3" id="KW-1185">Reference proteome</keyword>
<evidence type="ECO:0000313" key="3">
    <source>
        <dbReference type="Proteomes" id="UP000636709"/>
    </source>
</evidence>
<dbReference type="Proteomes" id="UP000636709">
    <property type="component" value="Unassembled WGS sequence"/>
</dbReference>
<dbReference type="AlphaFoldDB" id="A0A835C4X0"/>
<feature type="compositionally biased region" description="Basic and acidic residues" evidence="1">
    <location>
        <begin position="51"/>
        <end position="72"/>
    </location>
</feature>
<evidence type="ECO:0000313" key="2">
    <source>
        <dbReference type="EMBL" id="KAF8722149.1"/>
    </source>
</evidence>
<gene>
    <name evidence="2" type="ORF">HU200_022791</name>
</gene>
<dbReference type="EMBL" id="JACEFO010001677">
    <property type="protein sequence ID" value="KAF8722149.1"/>
    <property type="molecule type" value="Genomic_DNA"/>
</dbReference>
<accession>A0A835C4X0</accession>
<organism evidence="2 3">
    <name type="scientific">Digitaria exilis</name>
    <dbReference type="NCBI Taxonomy" id="1010633"/>
    <lineage>
        <taxon>Eukaryota</taxon>
        <taxon>Viridiplantae</taxon>
        <taxon>Streptophyta</taxon>
        <taxon>Embryophyta</taxon>
        <taxon>Tracheophyta</taxon>
        <taxon>Spermatophyta</taxon>
        <taxon>Magnoliopsida</taxon>
        <taxon>Liliopsida</taxon>
        <taxon>Poales</taxon>
        <taxon>Poaceae</taxon>
        <taxon>PACMAD clade</taxon>
        <taxon>Panicoideae</taxon>
        <taxon>Panicodae</taxon>
        <taxon>Paniceae</taxon>
        <taxon>Anthephorinae</taxon>
        <taxon>Digitaria</taxon>
    </lineage>
</organism>